<dbReference type="EMBL" id="JAACNO010000735">
    <property type="protein sequence ID" value="KAF4145353.1"/>
    <property type="molecule type" value="Genomic_DNA"/>
</dbReference>
<gene>
    <name evidence="1" type="ORF">GN244_ATG01172</name>
    <name evidence="2" type="ORF">GN958_ATG05383</name>
</gene>
<organism evidence="1 3">
    <name type="scientific">Phytophthora infestans</name>
    <name type="common">Potato late blight agent</name>
    <name type="synonym">Botrytis infestans</name>
    <dbReference type="NCBI Taxonomy" id="4787"/>
    <lineage>
        <taxon>Eukaryota</taxon>
        <taxon>Sar</taxon>
        <taxon>Stramenopiles</taxon>
        <taxon>Oomycota</taxon>
        <taxon>Peronosporomycetes</taxon>
        <taxon>Peronosporales</taxon>
        <taxon>Peronosporaceae</taxon>
        <taxon>Phytophthora</taxon>
    </lineage>
</organism>
<evidence type="ECO:0000313" key="2">
    <source>
        <dbReference type="EMBL" id="KAF4145353.1"/>
    </source>
</evidence>
<reference evidence="1" key="1">
    <citation type="submission" date="2020-04" db="EMBL/GenBank/DDBJ databases">
        <title>Hybrid Assembly of Korean Phytophthora infestans isolates.</title>
        <authorList>
            <person name="Prokchorchik M."/>
            <person name="Lee Y."/>
            <person name="Seo J."/>
            <person name="Cho J.-H."/>
            <person name="Park Y.-E."/>
            <person name="Jang D.-C."/>
            <person name="Im J.-S."/>
            <person name="Choi J.-G."/>
            <person name="Park H.-J."/>
            <person name="Lee G.-B."/>
            <person name="Lee Y.-G."/>
            <person name="Hong S.-Y."/>
            <person name="Cho K."/>
            <person name="Sohn K.H."/>
        </authorList>
    </citation>
    <scope>NUCLEOTIDE SEQUENCE</scope>
    <source>
        <strain evidence="1">KR_1_A1</strain>
        <strain evidence="2">KR_2_A2</strain>
    </source>
</reference>
<evidence type="ECO:0000313" key="1">
    <source>
        <dbReference type="EMBL" id="KAF4046337.1"/>
    </source>
</evidence>
<dbReference type="Proteomes" id="UP000602510">
    <property type="component" value="Unassembled WGS sequence"/>
</dbReference>
<dbReference type="PANTHER" id="PTHR33889">
    <property type="entry name" value="OS04G0681850 PROTEIN"/>
    <property type="match status" value="1"/>
</dbReference>
<name>A0A833T2I3_PHYIN</name>
<dbReference type="AlphaFoldDB" id="A0A833T2I3"/>
<accession>A0A833T2I3</accession>
<keyword evidence="3" id="KW-1185">Reference proteome</keyword>
<proteinExistence type="predicted"/>
<dbReference type="Proteomes" id="UP000704712">
    <property type="component" value="Unassembled WGS sequence"/>
</dbReference>
<evidence type="ECO:0000313" key="3">
    <source>
        <dbReference type="Proteomes" id="UP000602510"/>
    </source>
</evidence>
<dbReference type="EMBL" id="WSZM01000017">
    <property type="protein sequence ID" value="KAF4046337.1"/>
    <property type="molecule type" value="Genomic_DNA"/>
</dbReference>
<comment type="caution">
    <text evidence="1">The sequence shown here is derived from an EMBL/GenBank/DDBJ whole genome shotgun (WGS) entry which is preliminary data.</text>
</comment>
<sequence length="126" mass="14504">MSRQRKQPNPTSHKKMAIFLYLFSKATNTVLPYGAKTQASRVLTCHRETVAGVWIKRDVPDYLLAQSHRRVNGVRNPDIAEKVVKMPFSLRQTLRSLSQAVRGPRTTIQRYLKAGCQWRRLSSVRP</sequence>
<dbReference type="PANTHER" id="PTHR33889:SF7">
    <property type="entry name" value="OS04G0681850 PROTEIN"/>
    <property type="match status" value="1"/>
</dbReference>
<protein>
    <submittedName>
        <fullName evidence="1">Uncharacterized protein</fullName>
    </submittedName>
</protein>